<comment type="caution">
    <text evidence="2">The sequence shown here is derived from an EMBL/GenBank/DDBJ whole genome shotgun (WGS) entry which is preliminary data.</text>
</comment>
<feature type="domain" description="N-acetyltransferase" evidence="1">
    <location>
        <begin position="16"/>
        <end position="177"/>
    </location>
</feature>
<organism evidence="2 3">
    <name type="scientific">Arsenicicoccus piscis</name>
    <dbReference type="NCBI Taxonomy" id="673954"/>
    <lineage>
        <taxon>Bacteria</taxon>
        <taxon>Bacillati</taxon>
        <taxon>Actinomycetota</taxon>
        <taxon>Actinomycetes</taxon>
        <taxon>Micrococcales</taxon>
        <taxon>Intrasporangiaceae</taxon>
        <taxon>Arsenicicoccus</taxon>
    </lineage>
</organism>
<proteinExistence type="predicted"/>
<dbReference type="InterPro" id="IPR051908">
    <property type="entry name" value="Ribosomal_N-acetyltransferase"/>
</dbReference>
<dbReference type="PROSITE" id="PS51186">
    <property type="entry name" value="GNAT"/>
    <property type="match status" value="1"/>
</dbReference>
<dbReference type="Gene3D" id="3.40.630.30">
    <property type="match status" value="1"/>
</dbReference>
<dbReference type="Proteomes" id="UP001157109">
    <property type="component" value="Unassembled WGS sequence"/>
</dbReference>
<dbReference type="InterPro" id="IPR016181">
    <property type="entry name" value="Acyl_CoA_acyltransferase"/>
</dbReference>
<reference evidence="3" key="1">
    <citation type="journal article" date="2019" name="Int. J. Syst. Evol. Microbiol.">
        <title>The Global Catalogue of Microorganisms (GCM) 10K type strain sequencing project: providing services to taxonomists for standard genome sequencing and annotation.</title>
        <authorList>
            <consortium name="The Broad Institute Genomics Platform"/>
            <consortium name="The Broad Institute Genome Sequencing Center for Infectious Disease"/>
            <person name="Wu L."/>
            <person name="Ma J."/>
        </authorList>
    </citation>
    <scope>NUCLEOTIDE SEQUENCE [LARGE SCALE GENOMIC DNA]</scope>
    <source>
        <strain evidence="3">NBRC 105830</strain>
    </source>
</reference>
<evidence type="ECO:0000313" key="3">
    <source>
        <dbReference type="Proteomes" id="UP001157109"/>
    </source>
</evidence>
<accession>A0ABQ6HUL0</accession>
<evidence type="ECO:0000259" key="1">
    <source>
        <dbReference type="PROSITE" id="PS51186"/>
    </source>
</evidence>
<dbReference type="PANTHER" id="PTHR43441:SF11">
    <property type="entry name" value="RIBOSOMAL-PROTEIN-SERINE ACETYLTRANSFERASE"/>
    <property type="match status" value="1"/>
</dbReference>
<dbReference type="SUPFAM" id="SSF55729">
    <property type="entry name" value="Acyl-CoA N-acyltransferases (Nat)"/>
    <property type="match status" value="1"/>
</dbReference>
<evidence type="ECO:0000313" key="2">
    <source>
        <dbReference type="EMBL" id="GMA21647.1"/>
    </source>
</evidence>
<protein>
    <submittedName>
        <fullName evidence="2">Acetyltransferase</fullName>
    </submittedName>
</protein>
<dbReference type="Pfam" id="PF13302">
    <property type="entry name" value="Acetyltransf_3"/>
    <property type="match status" value="1"/>
</dbReference>
<gene>
    <name evidence="2" type="ORF">GCM10025862_36680</name>
</gene>
<sequence>MTFVVLPTPTLTTARLVLRPFRDDDRNAVYLLHASAPVMQYWDSSPWTEMAQADRFLARCRALAEEASGARVAVDRREDAAFLGWIGLQRWDPVSRKANLGYVLAEDAWGHGYATEAGQALLDWAFPAMNLNRVSAQADTRNRASGRVLEKLGFTLEGTLRENVIVDGEVSHDWTFGLLRREWEAARASR</sequence>
<dbReference type="PANTHER" id="PTHR43441">
    <property type="entry name" value="RIBOSOMAL-PROTEIN-SERINE ACETYLTRANSFERASE"/>
    <property type="match status" value="1"/>
</dbReference>
<name>A0ABQ6HUL0_9MICO</name>
<dbReference type="EMBL" id="BSUJ01000001">
    <property type="protein sequence ID" value="GMA21647.1"/>
    <property type="molecule type" value="Genomic_DNA"/>
</dbReference>
<keyword evidence="3" id="KW-1185">Reference proteome</keyword>
<dbReference type="InterPro" id="IPR000182">
    <property type="entry name" value="GNAT_dom"/>
</dbReference>